<evidence type="ECO:0000256" key="1">
    <source>
        <dbReference type="ARBA" id="ARBA00004651"/>
    </source>
</evidence>
<evidence type="ECO:0000256" key="4">
    <source>
        <dbReference type="ARBA" id="ARBA00022989"/>
    </source>
</evidence>
<dbReference type="NCBIfam" id="NF008611">
    <property type="entry name" value="PRK11588.1"/>
    <property type="match status" value="1"/>
</dbReference>
<dbReference type="EMBL" id="AAOH01000004">
    <property type="protein sequence ID" value="EAR28214.1"/>
    <property type="molecule type" value="Genomic_DNA"/>
</dbReference>
<comment type="caution">
    <text evidence="7">The sequence shown here is derived from an EMBL/GenBank/DDBJ whole genome shotgun (WGS) entry which is preliminary data.</text>
</comment>
<evidence type="ECO:0000313" key="8">
    <source>
        <dbReference type="Proteomes" id="UP000006201"/>
    </source>
</evidence>
<dbReference type="GO" id="GO:0005886">
    <property type="term" value="C:plasma membrane"/>
    <property type="evidence" value="ECO:0007669"/>
    <property type="project" value="UniProtKB-SubCell"/>
</dbReference>
<organism evidence="7 8">
    <name type="scientific">Pseudoalteromonas tunicata D2</name>
    <dbReference type="NCBI Taxonomy" id="87626"/>
    <lineage>
        <taxon>Bacteria</taxon>
        <taxon>Pseudomonadati</taxon>
        <taxon>Pseudomonadota</taxon>
        <taxon>Gammaproteobacteria</taxon>
        <taxon>Alteromonadales</taxon>
        <taxon>Pseudoalteromonadaceae</taxon>
        <taxon>Pseudoalteromonas</taxon>
    </lineage>
</organism>
<feature type="transmembrane region" description="Helical" evidence="6">
    <location>
        <begin position="451"/>
        <end position="471"/>
    </location>
</feature>
<keyword evidence="5 6" id="KW-0472">Membrane</keyword>
<accession>A4CA06</accession>
<dbReference type="STRING" id="87626.PTD2_20402"/>
<dbReference type="AlphaFoldDB" id="A4CA06"/>
<keyword evidence="2" id="KW-1003">Cell membrane</keyword>
<dbReference type="InterPro" id="IPR018385">
    <property type="entry name" value="C4_dicarb_anaerob_car-like"/>
</dbReference>
<evidence type="ECO:0000256" key="5">
    <source>
        <dbReference type="ARBA" id="ARBA00023136"/>
    </source>
</evidence>
<dbReference type="Pfam" id="PF03606">
    <property type="entry name" value="DcuC"/>
    <property type="match status" value="1"/>
</dbReference>
<feature type="transmembrane region" description="Helical" evidence="6">
    <location>
        <begin position="122"/>
        <end position="141"/>
    </location>
</feature>
<feature type="transmembrane region" description="Helical" evidence="6">
    <location>
        <begin position="322"/>
        <end position="340"/>
    </location>
</feature>
<dbReference type="Proteomes" id="UP000006201">
    <property type="component" value="Unassembled WGS sequence"/>
</dbReference>
<protein>
    <submittedName>
        <fullName evidence="7">Predicted membrane protein</fullName>
    </submittedName>
</protein>
<reference evidence="7 8" key="1">
    <citation type="submission" date="2006-02" db="EMBL/GenBank/DDBJ databases">
        <authorList>
            <person name="Moran M.A."/>
            <person name="Kjelleberg S."/>
            <person name="Egan S."/>
            <person name="Saunders N."/>
            <person name="Thomas T."/>
            <person name="Ferriera S."/>
            <person name="Johnson J."/>
            <person name="Kravitz S."/>
            <person name="Halpern A."/>
            <person name="Remington K."/>
            <person name="Beeson K."/>
            <person name="Tran B."/>
            <person name="Rogers Y.-H."/>
            <person name="Friedman R."/>
            <person name="Venter J.C."/>
        </authorList>
    </citation>
    <scope>NUCLEOTIDE SEQUENCE [LARGE SCALE GENOMIC DNA]</scope>
    <source>
        <strain evidence="7 8">D2</strain>
    </source>
</reference>
<dbReference type="PANTHER" id="PTHR43652:SF2">
    <property type="entry name" value="BASIC AMINO ACID ANTIPORTER YFCC-RELATED"/>
    <property type="match status" value="1"/>
</dbReference>
<evidence type="ECO:0000256" key="2">
    <source>
        <dbReference type="ARBA" id="ARBA00022475"/>
    </source>
</evidence>
<evidence type="ECO:0000313" key="7">
    <source>
        <dbReference type="EMBL" id="EAR28214.1"/>
    </source>
</evidence>
<keyword evidence="8" id="KW-1185">Reference proteome</keyword>
<keyword evidence="3 6" id="KW-0812">Transmembrane</keyword>
<name>A4CA06_9GAMM</name>
<dbReference type="eggNOG" id="COG1288">
    <property type="taxonomic scope" value="Bacteria"/>
</dbReference>
<feature type="transmembrane region" description="Helical" evidence="6">
    <location>
        <begin position="420"/>
        <end position="439"/>
    </location>
</feature>
<comment type="subcellular location">
    <subcellularLocation>
        <location evidence="1">Cell membrane</location>
        <topology evidence="1">Multi-pass membrane protein</topology>
    </subcellularLocation>
</comment>
<dbReference type="RefSeq" id="WP_009840046.1">
    <property type="nucleotide sequence ID" value="NZ_CH959301.1"/>
</dbReference>
<evidence type="ECO:0000256" key="6">
    <source>
        <dbReference type="SAM" id="Phobius"/>
    </source>
</evidence>
<dbReference type="OrthoDB" id="255482at2"/>
<dbReference type="PANTHER" id="PTHR43652">
    <property type="entry name" value="BASIC AMINO ACID ANTIPORTER YFCC-RELATED"/>
    <property type="match status" value="1"/>
</dbReference>
<sequence>MNDKKFTMPDASIILLCVACLAYLASLLITPGQFVMDPNSHNVSLSQYQTVEAVETTPFFAQSGQIGLANVLFEGLVSGDKYGASIGVMAFILITGGAFGIIMQTGAINNGIMALITRTQKVAWLFLPLLFTLFSLGGAVFGMGEESIAFCIVLLPIMKQLGYDAKVTVLTTYVATQIGFATSWMNPFSIAIAQSIAEIPVFSGASFRMLAWLVFTLVGLAFTLHYARSSRRQISTTQHSTSTSTSTSTSKLDYADSLILITFLLGIVWIVWGVMARQYYIPELAAQFFCIGIASAIIALIFKKQTANQSAEAFKRGAQELLPAALLVALAKGVVLLLGGSDLASPSTLNTLLYHSASSIAQVPNWVAAWGMLVFQSIFNFFVSSGSGQAAITMPLMAPLGDLLNVSRQTVVLAFQFGDGFTNILIPTSASLIGCLGVVKLDWGEWAAFIWRFTLTLFALASGFIFLAYFINYQ</sequence>
<evidence type="ECO:0000256" key="3">
    <source>
        <dbReference type="ARBA" id="ARBA00022692"/>
    </source>
</evidence>
<feature type="transmembrane region" description="Helical" evidence="6">
    <location>
        <begin position="284"/>
        <end position="302"/>
    </location>
</feature>
<keyword evidence="4 6" id="KW-1133">Transmembrane helix</keyword>
<dbReference type="InterPro" id="IPR051679">
    <property type="entry name" value="DASS-Related_Transporters"/>
</dbReference>
<dbReference type="HOGENOM" id="CLU_035307_0_0_6"/>
<feature type="transmembrane region" description="Helical" evidence="6">
    <location>
        <begin position="12"/>
        <end position="36"/>
    </location>
</feature>
<proteinExistence type="predicted"/>
<gene>
    <name evidence="7" type="ORF">PTD2_20402</name>
</gene>
<feature type="transmembrane region" description="Helical" evidence="6">
    <location>
        <begin position="82"/>
        <end position="102"/>
    </location>
</feature>
<feature type="transmembrane region" description="Helical" evidence="6">
    <location>
        <begin position="254"/>
        <end position="272"/>
    </location>
</feature>
<feature type="transmembrane region" description="Helical" evidence="6">
    <location>
        <begin position="209"/>
        <end position="227"/>
    </location>
</feature>